<evidence type="ECO:0008006" key="3">
    <source>
        <dbReference type="Google" id="ProtNLM"/>
    </source>
</evidence>
<dbReference type="PANTHER" id="PTHR34301:SF8">
    <property type="entry name" value="ATPASE DOMAIN-CONTAINING PROTEIN"/>
    <property type="match status" value="1"/>
</dbReference>
<accession>A0A7Y3RNY0</accession>
<dbReference type="AlphaFoldDB" id="A0A7Y3RNY0"/>
<organism evidence="1 2">
    <name type="scientific">Parvularcula mediterranea</name>
    <dbReference type="NCBI Taxonomy" id="2732508"/>
    <lineage>
        <taxon>Bacteria</taxon>
        <taxon>Pseudomonadati</taxon>
        <taxon>Pseudomonadota</taxon>
        <taxon>Alphaproteobacteria</taxon>
        <taxon>Parvularculales</taxon>
        <taxon>Parvularculaceae</taxon>
        <taxon>Parvularcula</taxon>
    </lineage>
</organism>
<evidence type="ECO:0000313" key="2">
    <source>
        <dbReference type="Proteomes" id="UP000536835"/>
    </source>
</evidence>
<comment type="caution">
    <text evidence="1">The sequence shown here is derived from an EMBL/GenBank/DDBJ whole genome shotgun (WGS) entry which is preliminary data.</text>
</comment>
<proteinExistence type="predicted"/>
<name>A0A7Y3RNY0_9PROT</name>
<dbReference type="Proteomes" id="UP000536835">
    <property type="component" value="Unassembled WGS sequence"/>
</dbReference>
<dbReference type="Gene3D" id="3.40.50.300">
    <property type="entry name" value="P-loop containing nucleotide triphosphate hydrolases"/>
    <property type="match status" value="1"/>
</dbReference>
<sequence length="375" mass="41774">MRTMSDFNADPWHFHRRELAERTVLALTKGPTKALTLFAPRRKGKTEFLRKDLTPAAEKEGHVVVYISFWDPLEPLALLVDALEQAVARKTITGKAGAAVRRITPKLKLSAKLPGTGAGGEIDLSQIPPETRTSLVAHVDTLLGRLEKPKRKTILLLDEVQELARRERDEGLVAALRTSLDVRSDGLSTVFTGSSREGLRTMFSASKAPFFHFGSQFDLEPLGDEFVDHLIARVLELNGTALDREVAIEAYRSLGRSPYHFRALIEDIVLRPDLSIEDALVAYRRRLAAKQGYDTFWLGLKPLHRALLGALATEYPPFGAEASAMIESETGKEPAKSTVQRALASLADQGIIDRWDGDWRFADDELRIWLSAERV</sequence>
<dbReference type="PANTHER" id="PTHR34301">
    <property type="entry name" value="DNA-BINDING PROTEIN-RELATED"/>
    <property type="match status" value="1"/>
</dbReference>
<evidence type="ECO:0000313" key="1">
    <source>
        <dbReference type="EMBL" id="NNU17569.1"/>
    </source>
</evidence>
<dbReference type="InterPro" id="IPR027417">
    <property type="entry name" value="P-loop_NTPase"/>
</dbReference>
<protein>
    <recommendedName>
        <fullName evidence="3">ATP-binding protein</fullName>
    </recommendedName>
</protein>
<gene>
    <name evidence="1" type="ORF">HK107_14655</name>
</gene>
<keyword evidence="2" id="KW-1185">Reference proteome</keyword>
<dbReference type="SUPFAM" id="SSF52540">
    <property type="entry name" value="P-loop containing nucleoside triphosphate hydrolases"/>
    <property type="match status" value="1"/>
</dbReference>
<dbReference type="RefSeq" id="WP_173201124.1">
    <property type="nucleotide sequence ID" value="NZ_JABFCX010000003.1"/>
</dbReference>
<dbReference type="EMBL" id="JABFCX010000003">
    <property type="protein sequence ID" value="NNU17569.1"/>
    <property type="molecule type" value="Genomic_DNA"/>
</dbReference>
<reference evidence="1 2" key="1">
    <citation type="submission" date="2020-05" db="EMBL/GenBank/DDBJ databases">
        <title>Parvularcula mediterraneae sp. nov., isolated from polypropylene straw from shallow seawater of the seashore of Laganas in Zakynthos island, Greece.</title>
        <authorList>
            <person name="Szabo I."/>
            <person name="Al-Omari J."/>
            <person name="Rado J."/>
            <person name="Szerdahelyi G.S."/>
        </authorList>
    </citation>
    <scope>NUCLEOTIDE SEQUENCE [LARGE SCALE GENOMIC DNA]</scope>
    <source>
        <strain evidence="1 2">ZS-1/3</strain>
    </source>
</reference>